<evidence type="ECO:0000259" key="6">
    <source>
        <dbReference type="Pfam" id="PF04932"/>
    </source>
</evidence>
<feature type="domain" description="O-antigen ligase-related" evidence="6">
    <location>
        <begin position="270"/>
        <end position="479"/>
    </location>
</feature>
<evidence type="ECO:0000256" key="3">
    <source>
        <dbReference type="ARBA" id="ARBA00022989"/>
    </source>
</evidence>
<dbReference type="KEGG" id="plut:EI981_24350"/>
<dbReference type="OrthoDB" id="1808577at2"/>
<dbReference type="PANTHER" id="PTHR37422">
    <property type="entry name" value="TEICHURONIC ACID BIOSYNTHESIS PROTEIN TUAE"/>
    <property type="match status" value="1"/>
</dbReference>
<accession>A0A3S9V494</accession>
<protein>
    <recommendedName>
        <fullName evidence="6">O-antigen ligase-related domain-containing protein</fullName>
    </recommendedName>
</protein>
<feature type="transmembrane region" description="Helical" evidence="5">
    <location>
        <begin position="115"/>
        <end position="135"/>
    </location>
</feature>
<name>A0A3S9V494_9BACL</name>
<feature type="transmembrane region" description="Helical" evidence="5">
    <location>
        <begin position="228"/>
        <end position="248"/>
    </location>
</feature>
<dbReference type="InterPro" id="IPR051533">
    <property type="entry name" value="WaaL-like"/>
</dbReference>
<dbReference type="PANTHER" id="PTHR37422:SF21">
    <property type="entry name" value="EXOQ-LIKE PROTEIN"/>
    <property type="match status" value="1"/>
</dbReference>
<keyword evidence="2 5" id="KW-0812">Transmembrane</keyword>
<dbReference type="Proteomes" id="UP000270678">
    <property type="component" value="Chromosome"/>
</dbReference>
<evidence type="ECO:0000256" key="5">
    <source>
        <dbReference type="SAM" id="Phobius"/>
    </source>
</evidence>
<evidence type="ECO:0000256" key="1">
    <source>
        <dbReference type="ARBA" id="ARBA00004141"/>
    </source>
</evidence>
<evidence type="ECO:0000313" key="7">
    <source>
        <dbReference type="EMBL" id="AZS17245.1"/>
    </source>
</evidence>
<evidence type="ECO:0000256" key="4">
    <source>
        <dbReference type="ARBA" id="ARBA00023136"/>
    </source>
</evidence>
<dbReference type="GO" id="GO:0016020">
    <property type="term" value="C:membrane"/>
    <property type="evidence" value="ECO:0007669"/>
    <property type="project" value="UniProtKB-SubCell"/>
</dbReference>
<dbReference type="AlphaFoldDB" id="A0A3S9V494"/>
<feature type="transmembrane region" description="Helical" evidence="5">
    <location>
        <begin position="36"/>
        <end position="61"/>
    </location>
</feature>
<keyword evidence="8" id="KW-1185">Reference proteome</keyword>
<evidence type="ECO:0000313" key="8">
    <source>
        <dbReference type="Proteomes" id="UP000270678"/>
    </source>
</evidence>
<feature type="transmembrane region" description="Helical" evidence="5">
    <location>
        <begin position="583"/>
        <end position="605"/>
    </location>
</feature>
<comment type="subcellular location">
    <subcellularLocation>
        <location evidence="1">Membrane</location>
        <topology evidence="1">Multi-pass membrane protein</topology>
    </subcellularLocation>
</comment>
<dbReference type="Gene3D" id="1.25.40.10">
    <property type="entry name" value="Tetratricopeptide repeat domain"/>
    <property type="match status" value="1"/>
</dbReference>
<feature type="transmembrane region" description="Helical" evidence="5">
    <location>
        <begin position="73"/>
        <end position="94"/>
    </location>
</feature>
<feature type="transmembrane region" description="Helical" evidence="5">
    <location>
        <begin position="188"/>
        <end position="208"/>
    </location>
</feature>
<proteinExistence type="predicted"/>
<feature type="transmembrane region" description="Helical" evidence="5">
    <location>
        <begin position="389"/>
        <end position="407"/>
    </location>
</feature>
<feature type="transmembrane region" description="Helical" evidence="5">
    <location>
        <begin position="519"/>
        <end position="538"/>
    </location>
</feature>
<feature type="transmembrane region" description="Helical" evidence="5">
    <location>
        <begin position="141"/>
        <end position="167"/>
    </location>
</feature>
<sequence length="778" mass="84030">MERGEIRVWRRISEQVRDKTSFGLWWDAFIILTKPLGAVGGLGGLVWITIMAICLNSGMFFTDSISSLVLMGLWFVCAFLLVVGYLVKGIIGSLHNEKIMFPLPNLSPTQRTPYLYVWICSAPFVIAGIYSLHLVMSSVRLSAYATMISALEWLFYALLGLAMFRLGMGDRERGRKLIQHGLSWTSSLLSLSAVGSILGIVSMPYAILRTGDSEVSLTGARLGGLLQYPNTFGAVAAALLLERLLLLVHRPSSDFKRSAGWKGQQGGAQVLLLLLCLLLTESRGAYIAGAVGWAAGWLLLRGAERSRFVRHSGVFLAAAALLARQLSAAQLAPSPLPGLLLLAAVMAAALALSGRVHRGGRAHGAAAARGSSGPLVAAWGAGKSAYIKGLALSLTGLGLLLALAPLLTRGLRIATLSARWDMYADAWKLFQRSPWIGRGGDTWRLSFRSIQSRPYVGAEVHSGFIDIALDLGLVGLMVVLLWLGAIAWQMLRLHRVRSSLFPSLIVLCLHSLIDFDMSYGLYWVLILMFAVVALVPTVSSPESPIPSKSCSRGASTVNSAVMPEMVAIVPDRTITMAASTVRFAATGLLAAVLLAASVAGLHLVASQLLLARAEATAGTEQPLLLQRSLAASPSNTAARLALAAHSLPQKSFTLLQQGLRYERENPELLAALGTVAAQQGDLSALTAFQRAAALDRFNGAAQTNMLQQAYHLARWLKATGKEDEARIAAEAGVRLYCNYSRLSDLIVQHPSWRNDRKFRLTLEARVRGRQLYAFKYAH</sequence>
<gene>
    <name evidence="7" type="ORF">EI981_24350</name>
</gene>
<dbReference type="EMBL" id="CP034346">
    <property type="protein sequence ID" value="AZS17245.1"/>
    <property type="molecule type" value="Genomic_DNA"/>
</dbReference>
<dbReference type="InterPro" id="IPR007016">
    <property type="entry name" value="O-antigen_ligase-rel_domated"/>
</dbReference>
<keyword evidence="3 5" id="KW-1133">Transmembrane helix</keyword>
<feature type="transmembrane region" description="Helical" evidence="5">
    <location>
        <begin position="338"/>
        <end position="356"/>
    </location>
</feature>
<keyword evidence="4 5" id="KW-0472">Membrane</keyword>
<dbReference type="Pfam" id="PF04932">
    <property type="entry name" value="Wzy_C"/>
    <property type="match status" value="1"/>
</dbReference>
<feature type="transmembrane region" description="Helical" evidence="5">
    <location>
        <begin position="463"/>
        <end position="484"/>
    </location>
</feature>
<evidence type="ECO:0000256" key="2">
    <source>
        <dbReference type="ARBA" id="ARBA00022692"/>
    </source>
</evidence>
<reference evidence="8" key="1">
    <citation type="submission" date="2018-12" db="EMBL/GenBank/DDBJ databases">
        <title>Complete genome sequence of Paenibacillus sp. MBLB1234.</title>
        <authorList>
            <person name="Nam Y.-D."/>
            <person name="Kang J."/>
            <person name="Chung W.-H."/>
            <person name="Park Y.S."/>
        </authorList>
    </citation>
    <scope>NUCLEOTIDE SEQUENCE [LARGE SCALE GENOMIC DNA]</scope>
    <source>
        <strain evidence="8">MBLB1234</strain>
    </source>
</reference>
<organism evidence="7 8">
    <name type="scientific">Paenibacillus lutimineralis</name>
    <dbReference type="NCBI Taxonomy" id="2707005"/>
    <lineage>
        <taxon>Bacteria</taxon>
        <taxon>Bacillati</taxon>
        <taxon>Bacillota</taxon>
        <taxon>Bacilli</taxon>
        <taxon>Bacillales</taxon>
        <taxon>Paenibacillaceae</taxon>
        <taxon>Paenibacillus</taxon>
    </lineage>
</organism>
<dbReference type="InterPro" id="IPR011990">
    <property type="entry name" value="TPR-like_helical_dom_sf"/>
</dbReference>